<evidence type="ECO:0000313" key="9">
    <source>
        <dbReference type="Proteomes" id="UP000234857"/>
    </source>
</evidence>
<evidence type="ECO:0000256" key="7">
    <source>
        <dbReference type="ARBA" id="ARBA00048552"/>
    </source>
</evidence>
<sequence>MKTRLYPLDKIFDKTGNKYLSVIAISSRARQISSRNTMFASEMNKAPDNRFVVEDAVKEFLHDELVFTSKPEL</sequence>
<dbReference type="SMART" id="SM01409">
    <property type="entry name" value="RNA_pol_Rpb6"/>
    <property type="match status" value="1"/>
</dbReference>
<evidence type="ECO:0000256" key="1">
    <source>
        <dbReference type="ARBA" id="ARBA00006711"/>
    </source>
</evidence>
<evidence type="ECO:0000256" key="3">
    <source>
        <dbReference type="ARBA" id="ARBA00013725"/>
    </source>
</evidence>
<name>A0A2N5ZM90_MUIH1</name>
<proteinExistence type="inferred from homology"/>
<dbReference type="GO" id="GO:0000428">
    <property type="term" value="C:DNA-directed RNA polymerase complex"/>
    <property type="evidence" value="ECO:0007669"/>
    <property type="project" value="UniProtKB-KW"/>
</dbReference>
<dbReference type="EC" id="2.7.7.6" evidence="2"/>
<dbReference type="Pfam" id="PF01192">
    <property type="entry name" value="RNA_pol_Rpb6"/>
    <property type="match status" value="1"/>
</dbReference>
<dbReference type="SUPFAM" id="SSF63562">
    <property type="entry name" value="RPB6/omega subunit-like"/>
    <property type="match status" value="1"/>
</dbReference>
<keyword evidence="5" id="KW-0804">Transcription</keyword>
<dbReference type="GO" id="GO:0003899">
    <property type="term" value="F:DNA-directed RNA polymerase activity"/>
    <property type="evidence" value="ECO:0007669"/>
    <property type="project" value="UniProtKB-EC"/>
</dbReference>
<keyword evidence="4" id="KW-0240">DNA-directed RNA polymerase</keyword>
<dbReference type="EMBL" id="PKTG01000019">
    <property type="protein sequence ID" value="PLX19776.1"/>
    <property type="molecule type" value="Genomic_DNA"/>
</dbReference>
<comment type="catalytic activity">
    <reaction evidence="7">
        <text>RNA(n) + a ribonucleoside 5'-triphosphate = RNA(n+1) + diphosphate</text>
        <dbReference type="Rhea" id="RHEA:21248"/>
        <dbReference type="Rhea" id="RHEA-COMP:14527"/>
        <dbReference type="Rhea" id="RHEA-COMP:17342"/>
        <dbReference type="ChEBI" id="CHEBI:33019"/>
        <dbReference type="ChEBI" id="CHEBI:61557"/>
        <dbReference type="ChEBI" id="CHEBI:140395"/>
        <dbReference type="EC" id="2.7.7.6"/>
    </reaction>
</comment>
<evidence type="ECO:0000256" key="2">
    <source>
        <dbReference type="ARBA" id="ARBA00012418"/>
    </source>
</evidence>
<dbReference type="InterPro" id="IPR036161">
    <property type="entry name" value="RPB6/omega-like_sf"/>
</dbReference>
<evidence type="ECO:0000256" key="6">
    <source>
        <dbReference type="ARBA" id="ARBA00029924"/>
    </source>
</evidence>
<dbReference type="InterPro" id="IPR006110">
    <property type="entry name" value="Pol_omega/Rpo6/RPB6"/>
</dbReference>
<dbReference type="Proteomes" id="UP000234857">
    <property type="component" value="Unassembled WGS sequence"/>
</dbReference>
<dbReference type="AlphaFoldDB" id="A0A2N5ZM90"/>
<evidence type="ECO:0000256" key="4">
    <source>
        <dbReference type="ARBA" id="ARBA00022478"/>
    </source>
</evidence>
<organism evidence="8 9">
    <name type="scientific">Muiribacterium halophilum</name>
    <dbReference type="NCBI Taxonomy" id="2053465"/>
    <lineage>
        <taxon>Bacteria</taxon>
        <taxon>Candidatus Muiribacteriota</taxon>
        <taxon>Candidatus Muiribacteriia</taxon>
        <taxon>Candidatus Muiribacteriales</taxon>
        <taxon>Candidatus Muiribacteriaceae</taxon>
        <taxon>Candidatus Muiribacterium</taxon>
    </lineage>
</organism>
<evidence type="ECO:0000313" key="8">
    <source>
        <dbReference type="EMBL" id="PLX19776.1"/>
    </source>
</evidence>
<comment type="similarity">
    <text evidence="1">Belongs to the RNA polymerase subunit omega family.</text>
</comment>
<evidence type="ECO:0000256" key="5">
    <source>
        <dbReference type="ARBA" id="ARBA00023163"/>
    </source>
</evidence>
<reference evidence="8 9" key="1">
    <citation type="submission" date="2017-11" db="EMBL/GenBank/DDBJ databases">
        <title>Genome-resolved metagenomics identifies genetic mobility, metabolic interactions, and unexpected diversity in perchlorate-reducing communities.</title>
        <authorList>
            <person name="Barnum T.P."/>
            <person name="Figueroa I.A."/>
            <person name="Carlstrom C.I."/>
            <person name="Lucas L.N."/>
            <person name="Engelbrektson A.L."/>
            <person name="Coates J.D."/>
        </authorList>
    </citation>
    <scope>NUCLEOTIDE SEQUENCE [LARGE SCALE GENOMIC DNA]</scope>
    <source>
        <strain evidence="8">BM706</strain>
    </source>
</reference>
<protein>
    <recommendedName>
        <fullName evidence="3">DNA-directed RNA polymerase subunit omega</fullName>
        <ecNumber evidence="2">2.7.7.6</ecNumber>
    </recommendedName>
    <alternativeName>
        <fullName evidence="6">Transcriptase subunit omega</fullName>
    </alternativeName>
</protein>
<gene>
    <name evidence="8" type="ORF">C0601_01025</name>
</gene>
<dbReference type="GO" id="GO:0006351">
    <property type="term" value="P:DNA-templated transcription"/>
    <property type="evidence" value="ECO:0007669"/>
    <property type="project" value="InterPro"/>
</dbReference>
<comment type="caution">
    <text evidence="8">The sequence shown here is derived from an EMBL/GenBank/DDBJ whole genome shotgun (WGS) entry which is preliminary data.</text>
</comment>
<dbReference type="GO" id="GO:0003677">
    <property type="term" value="F:DNA binding"/>
    <property type="evidence" value="ECO:0007669"/>
    <property type="project" value="InterPro"/>
</dbReference>
<accession>A0A2N5ZM90</accession>
<dbReference type="Gene3D" id="3.90.940.10">
    <property type="match status" value="1"/>
</dbReference>